<proteinExistence type="predicted"/>
<dbReference type="AlphaFoldDB" id="A0A9Q4HR11"/>
<name>A0A9Q4HR11_9BACI</name>
<gene>
    <name evidence="1" type="ORF">MOF03_18545</name>
</gene>
<evidence type="ECO:0000313" key="2">
    <source>
        <dbReference type="Proteomes" id="UP001073053"/>
    </source>
</evidence>
<dbReference type="RefSeq" id="WP_268522685.1">
    <property type="nucleotide sequence ID" value="NZ_JALAWA010000013.1"/>
</dbReference>
<sequence length="200" mass="22448">MDIISYSAGSKASSLEKRIRNKTLGKGVEGTYLNIDERIKNIEKIVEGINLKANQLILNDSINIMKAHAKLNTIAKTSRYRMQNMIFDDFIDTSGIDKLKSYGYVYSSSMGYVRPSGSNCTIETITETTETSPSKVILTVEESGSVQSSYLISRDNGNTWEEILPDKLFHFDDKISPKGNKIRIKIQLKSTLLSYGLTWS</sequence>
<comment type="caution">
    <text evidence="1">The sequence shown here is derived from an EMBL/GenBank/DDBJ whole genome shotgun (WGS) entry which is preliminary data.</text>
</comment>
<evidence type="ECO:0000313" key="1">
    <source>
        <dbReference type="EMBL" id="MCY9186608.1"/>
    </source>
</evidence>
<dbReference type="EMBL" id="JALAWA010000013">
    <property type="protein sequence ID" value="MCY9186608.1"/>
    <property type="molecule type" value="Genomic_DNA"/>
</dbReference>
<dbReference type="Proteomes" id="UP001073053">
    <property type="component" value="Unassembled WGS sequence"/>
</dbReference>
<accession>A0A9Q4HR11</accession>
<reference evidence="1" key="1">
    <citation type="submission" date="2022-02" db="EMBL/GenBank/DDBJ databases">
        <title>Crop Bioprotection Bacillus Genome Sequencing.</title>
        <authorList>
            <person name="Dunlap C."/>
        </authorList>
    </citation>
    <scope>NUCLEOTIDE SEQUENCE</scope>
    <source>
        <strain evidence="1">EC49O2N-C10</strain>
    </source>
</reference>
<organism evidence="1 2">
    <name type="scientific">Bacillus halotolerans</name>
    <dbReference type="NCBI Taxonomy" id="260554"/>
    <lineage>
        <taxon>Bacteria</taxon>
        <taxon>Bacillati</taxon>
        <taxon>Bacillota</taxon>
        <taxon>Bacilli</taxon>
        <taxon>Bacillales</taxon>
        <taxon>Bacillaceae</taxon>
        <taxon>Bacillus</taxon>
    </lineage>
</organism>
<protein>
    <submittedName>
        <fullName evidence="1">Uncharacterized protein</fullName>
    </submittedName>
</protein>